<reference evidence="2" key="1">
    <citation type="journal article" date="2020" name="Nature">
        <title>Giant virus diversity and host interactions through global metagenomics.</title>
        <authorList>
            <person name="Schulz F."/>
            <person name="Roux S."/>
            <person name="Paez-Espino D."/>
            <person name="Jungbluth S."/>
            <person name="Walsh D.A."/>
            <person name="Denef V.J."/>
            <person name="McMahon K.D."/>
            <person name="Konstantinidis K.T."/>
            <person name="Eloe-Fadrosh E.A."/>
            <person name="Kyrpides N.C."/>
            <person name="Woyke T."/>
        </authorList>
    </citation>
    <scope>NUCLEOTIDE SEQUENCE</scope>
    <source>
        <strain evidence="2">GVMAG-M-3300010160-4</strain>
    </source>
</reference>
<evidence type="ECO:0000313" key="2">
    <source>
        <dbReference type="EMBL" id="QHS90075.1"/>
    </source>
</evidence>
<dbReference type="EMBL" id="MN739124">
    <property type="protein sequence ID" value="QHS90075.1"/>
    <property type="molecule type" value="Genomic_DNA"/>
</dbReference>
<proteinExistence type="predicted"/>
<organism evidence="2">
    <name type="scientific">viral metagenome</name>
    <dbReference type="NCBI Taxonomy" id="1070528"/>
    <lineage>
        <taxon>unclassified sequences</taxon>
        <taxon>metagenomes</taxon>
        <taxon>organismal metagenomes</taxon>
    </lineage>
</organism>
<protein>
    <submittedName>
        <fullName evidence="2">Uncharacterized protein</fullName>
    </submittedName>
</protein>
<name>A0A6C0BCS8_9ZZZZ</name>
<sequence length="354" mass="40383">MSAIMNANHDGQDEIFSQIILNIKTSNNHPAEVLSKSLGDYTSKVPKYSQIMRDLMTDIFLIQIKLNDTVGAFCAHLFHEGMYHLSHLIYCLGSHEKYIDGFTWGFLRNFVYNQWSHSNSKVLSISQRNVDLLKNVVIGIGFSQREKVAENIHQLIGHVSKDQFKIILNQLKQIPGFSLRNSKDDLIVEMISRPDDGLIDIITLDIITGEHCHGTPDFTIPGTEDMSNVEVGLEFMLHVIPQALKKLHILYQENISNGKITEAEKIYSKAHIIIHFSIRVFSFIEDSSHEYLSKLWNEISTIHSWESISKPIHDAIIHSSNIDEYKNDDQQNVTIHSEGNSNDDNDDDDSSMDF</sequence>
<feature type="compositionally biased region" description="Acidic residues" evidence="1">
    <location>
        <begin position="341"/>
        <end position="354"/>
    </location>
</feature>
<dbReference type="AlphaFoldDB" id="A0A6C0BCS8"/>
<accession>A0A6C0BCS8</accession>
<evidence type="ECO:0000256" key="1">
    <source>
        <dbReference type="SAM" id="MobiDB-lite"/>
    </source>
</evidence>
<feature type="region of interest" description="Disordered" evidence="1">
    <location>
        <begin position="333"/>
        <end position="354"/>
    </location>
</feature>